<feature type="compositionally biased region" description="Basic and acidic residues" evidence="1">
    <location>
        <begin position="30"/>
        <end position="42"/>
    </location>
</feature>
<dbReference type="KEGG" id="hut:Huta_2063"/>
<accession>C7NTP0</accession>
<proteinExistence type="predicted"/>
<keyword evidence="3" id="KW-1185">Reference proteome</keyword>
<name>C7NTP0_HALUD</name>
<reference evidence="2 3" key="1">
    <citation type="journal article" date="2009" name="Stand. Genomic Sci.">
        <title>Complete genome sequence of Halorhabdus utahensis type strain (AX-2).</title>
        <authorList>
            <person name="Anderson I."/>
            <person name="Tindall B.J."/>
            <person name="Pomrenke H."/>
            <person name="Goker M."/>
            <person name="Lapidus A."/>
            <person name="Nolan M."/>
            <person name="Copeland A."/>
            <person name="Glavina Del Rio T."/>
            <person name="Chen F."/>
            <person name="Tice H."/>
            <person name="Cheng J.F."/>
            <person name="Lucas S."/>
            <person name="Chertkov O."/>
            <person name="Bruce D."/>
            <person name="Brettin T."/>
            <person name="Detter J.C."/>
            <person name="Han C."/>
            <person name="Goodwin L."/>
            <person name="Land M."/>
            <person name="Hauser L."/>
            <person name="Chang Y.J."/>
            <person name="Jeffries C.D."/>
            <person name="Pitluck S."/>
            <person name="Pati A."/>
            <person name="Mavromatis K."/>
            <person name="Ivanova N."/>
            <person name="Ovchinnikova G."/>
            <person name="Chen A."/>
            <person name="Palaniappan K."/>
            <person name="Chain P."/>
            <person name="Rohde M."/>
            <person name="Bristow J."/>
            <person name="Eisen J.A."/>
            <person name="Markowitz V."/>
            <person name="Hugenholtz P."/>
            <person name="Kyrpides N.C."/>
            <person name="Klenk H.P."/>
        </authorList>
    </citation>
    <scope>NUCLEOTIDE SEQUENCE [LARGE SCALE GENOMIC DNA]</scope>
    <source>
        <strain evidence="3">DSM 12940 / JCM 11049 / AX-2</strain>
    </source>
</reference>
<dbReference type="EMBL" id="CP001687">
    <property type="protein sequence ID" value="ACV12230.1"/>
    <property type="molecule type" value="Genomic_DNA"/>
</dbReference>
<feature type="compositionally biased region" description="Polar residues" evidence="1">
    <location>
        <begin position="11"/>
        <end position="20"/>
    </location>
</feature>
<evidence type="ECO:0000256" key="1">
    <source>
        <dbReference type="SAM" id="MobiDB-lite"/>
    </source>
</evidence>
<sequence length="42" mass="4899">MDTAHEKETRTCSLDENPGSTPDAGFLERTNVRENFDEKDRW</sequence>
<gene>
    <name evidence="2" type="ordered locus">Huta_2063</name>
</gene>
<evidence type="ECO:0000313" key="2">
    <source>
        <dbReference type="EMBL" id="ACV12230.1"/>
    </source>
</evidence>
<feature type="region of interest" description="Disordered" evidence="1">
    <location>
        <begin position="1"/>
        <end position="42"/>
    </location>
</feature>
<dbReference type="HOGENOM" id="CLU_3245285_0_0_2"/>
<protein>
    <submittedName>
        <fullName evidence="2">Uncharacterized protein</fullName>
    </submittedName>
</protein>
<dbReference type="Proteomes" id="UP000002071">
    <property type="component" value="Chromosome"/>
</dbReference>
<feature type="compositionally biased region" description="Basic and acidic residues" evidence="1">
    <location>
        <begin position="1"/>
        <end position="10"/>
    </location>
</feature>
<evidence type="ECO:0000313" key="3">
    <source>
        <dbReference type="Proteomes" id="UP000002071"/>
    </source>
</evidence>
<dbReference type="AlphaFoldDB" id="C7NTP0"/>
<organism evidence="2 3">
    <name type="scientific">Halorhabdus utahensis (strain DSM 12940 / JCM 11049 / AX-2)</name>
    <dbReference type="NCBI Taxonomy" id="519442"/>
    <lineage>
        <taxon>Archaea</taxon>
        <taxon>Methanobacteriati</taxon>
        <taxon>Methanobacteriota</taxon>
        <taxon>Stenosarchaea group</taxon>
        <taxon>Halobacteria</taxon>
        <taxon>Halobacteriales</taxon>
        <taxon>Haloarculaceae</taxon>
        <taxon>Halorhabdus</taxon>
    </lineage>
</organism>